<sequence length="3308" mass="380581">MSKRLAAIAPLIIRTHNLDIVGGGADHRSRQDLESSPDVVTGILSVFSYDVYALIDPGSTLSYVTPFVANKFGIEPELISKPLAVSTPLGDSVIARRVYKGCTVMICSRQTSANLFELEMVDFDVIMGMDWLASCYATVDCRTKMVRFQFPGEPTIEWKGNIAMPKGRFISYLKARKMISKGYIYHLVRVRDVEAKPPTLQSIPVVNEFPYVFPDELPGLPPEREIEFSIDVLPDTQPISIPPYRMAPAELRELKVQLKDLLDKDGSLRMCIDYRQLNKFTIKNKYPLPRIDDLFDQLQGAKYFSKIDLRSGYHQVRVKEKDIPKTAFRTRYGHFEFLVMSFGLTNAPAAFMDLMNSVFRPYLDVFVIVFIDDILVYSRSEAEHAGHLRIVLQTLQDHKLYAKLSKCEFWLNSVAFLGHVISDEGISVDTQKIDAVKNWPRPTTPSEVRSFLGLAGYYRRFVEGFSSISAPLTKLTQKATKFQWSDSCEHSFQELKNRLTSAPVLTLPEGTEGYVVYCDASGIGLGCVLMQRGKVIAYASRQLKKHEKNYPTHDLELAAVIYALKIWRHYLYGVHIDIYTDHKSLQYIFKQKELNLRQRRWLELLKDYDVEILYHPGKANVVADALSRKSMGSLIHIEAGRQGLTKELHQLANMRIRLLDSDDGGVTVQNTAESSLVAEVKARQYEDPTLVRLREGIQQCKITAFKIGGDGTLRYQGRLCVPSVAGLREKIMIEIHQSRYSIHPGSTKMYHDVKEQYWWDNMKKSIAEFVAQCPNCQQVKIEHQKPSGLIQNIEIPTWKWEVINMDFIIGLPRSYHKFDSIWVIVDRLTKSAHFLPVKTTYTAEDYAKLYIKEIVRLHGVPVSIISDRGAQFTANFWRSFQKGLGTQVNLSTAFHPQTDGQAERTIQTLEDMLRACVLDFKGNWDDHLALIEFAYNNSYHSSIKMAPYEALYGRRCRSPVGWFEVGETELYGPDLIHQAIEKVKVIQERLRTAQSRQKSYSDVRRRDLEFEVGDWVFLKISPMKGVMRFGKKGKLSPRYIGPYKILRRIGQVAYELELPSELEFVHPILDRQVRKLRTKDVASVKVLWRNKNIEEMTWEAEEEMKSKYPYLFQSRQDLESSPDVVTGILSVFSYDVYALIDPGSTLSYVTPFVANKFGIEPELISKPLAVSTPLGDSVIARRVYKGCTVMICSRQTSANLFELEMVDFDVIMGMDWLASCYATVDCRTKMVRFQFPGEPTIEWKGNIAMPKGRFISYLKARKMISKGYIYHLVRVRDVEAKPPTLQSIPVVNEFPYVFPDELPGLPPEREIEFSIDVLPDTQPISIPPYRMAPAELRELKVQLKDLLDKDGSLRMCIDYRQLNKFTIKNKYPLPRIDDLFDQLQGAKYFSKIDLRSGYHQVRVKEKDIPKTAFRTRYGHFEFLVMSFGLTNAPAAFMDLMNSVFRPYLDVFVIVFIDDILVYSRSEAEHAGHLRIVLQTLQDHKLYAKLSKCEFWLNSVAFLGHVISDEGISVDTQKIDAVKNWPRPTTPSEVRSFLGLAGYYRRFVEGFSSISAPLTKLTQKATKFQWSDSCEHSFQELKNRLTSAPVLTLPEGTEGYVVYCDASGIGLGCVLMQRGKVIAYASRQLKKHEKNYPTHDLELAAVIYALKIWRHYLYGVHIDIYTDHKSLQYIFKQKELNLRQRRWLELLKDYDVEILYHPGKANVVADALSRKSMGSLIHIEAGRQGLTKELHQLANMRIRLLDSDDGGVTVQNTAESSLVAEVKARQYEDPTLVRLREGIQQCKITAFKIGGDGTLRYQGRLCVPSVAGLREKIMIEIHQSRYSIHPGSTKMYHDVKEQYWWDNMKKSIAEFVAQCPNCQQVKIEHQKPSGLIQNIEIPTWKWEVINMDFIIGLPRSYHKFDSIWVIVDRLTKSAHFLPVKTTYTAEDYAKLYIKEIVRLHGVPVSIISDRGAQFTANFWRSFQKGLGTQVNLSTAFHPQTDGQAERTIQTLEDMLRACVLDFKGNWDDHLALIEFAYNNSYHSSIKMAPYEALYGRRCRSPVGWFEVGETELYGPDLIHQAIEKVKVIQERLRTAQSRQKSYSDVRRRDLEFEVGDWVFLKISPMKGVMRFGKKGKLSPRYIGPYKILRRIGQVAYELELPSELEFVHPILDRQVRKLRTKDVASVKVLWRNKNIEEMTWEAEEEMKSKYPYLFQSRQDLESSPDVVTGILSVFSYDVYALIDPGSTLSYVTPFVANKFGIEPELISKPLAVSTPLGDSVIARRVYKGCTVMICSRQTSANLFELEMVDFDVIMGMDWLASCYATVDCRTKMVRFQFPGEPTIEWKGNIAMPKGRFISYLKARKMISKGYIYHLVRVRDVEAKPPTLQSIPVVNEFPYVFPDELPGLPPEREIEFSIDVLPDTQPISIPPYRMAPAELRELKVQLKDLLDKDGSLRMCIDYRQLNKFTIKNKYPLPRIDDLFDQLQGAKYFSKIDLRSGYHQVRVKEKDIPKTAFRTRYGHFEFLVMSFGLTNAPAAFMDLMNSVFRPYLDVFVIVFIDDILVYSRSEAEHAGHLRIVLQTLQDHKLYAKLSKCEFWLNSVAFLGHVISDEGISVDTQKIDAVKNWPRPTTPSEVRSFLGLAGYYRRFVEGFSSISAPLTKLTQKATKFQWSDSCEHSFQELKNRLTSAPVLTLPEGTEGYVVYCDASGIGLGCVLMQRGKVIAYASRQLKKHEKNYPTHDLELAAVIYALKIWRHYLYGVHIDIYTDHKSLQYIFKQKELNLRQRRWLELLKDYDVEILYHPGKANVVADALSRKSMGSLIHIEAGRQGLTKELHQLANMRIRLLDSDDGGVTVQNTAESSLVAEVKARQYEDPTLVRLREGIQQCKITAFKIGGDGTLRYQGRLCVPSVAGLREKIMIEIHQSRYSIHPGSTKMYHDVKEQYWWDNMKKSIAEFVAQCPNCQQVKIEHQKPSGLIQNIEIPTWKWEVINMDFIIGLPRSYHKFDSIWVIVDRLTKSAHFLPVKTTYTAEDYAKLYIKEIVRLHGVPVSIISDRGAQFTANFWRSFQKGLGTQVNLSTAFHPQTDGQAERTIQTLEDMLRACVLDFKGNWDDHLALIEFAYNNSYHSSIKMAPYEALYGRRCRSPVGWFEVGETELYGPDLIHQAIEKVKVIQERLRTAQSRQKSYSDVRRRDLEFEVGDWVFLKISPMKGVMRFGKKGKLSPRYIGPYKILRRIGQVAYELELPSELEFVHPILDRQVRKLRTKDVASVKVLWRNKNIEEMTWEAEEEMKSKYPYLFQSETIKLKIYESSFQRIKPFVDTISE</sequence>
<dbReference type="RefSeq" id="XP_075095729.1">
    <property type="nucleotide sequence ID" value="XM_075239628.1"/>
</dbReference>
<name>A0AC58TES7_TOBAC</name>
<evidence type="ECO:0000313" key="2">
    <source>
        <dbReference type="RefSeq" id="XP_075095729.1"/>
    </source>
</evidence>
<keyword evidence="1" id="KW-1185">Reference proteome</keyword>
<reference evidence="1" key="1">
    <citation type="journal article" date="2014" name="Nat. Commun.">
        <title>The tobacco genome sequence and its comparison with those of tomato and potato.</title>
        <authorList>
            <person name="Sierro N."/>
            <person name="Battey J.N."/>
            <person name="Ouadi S."/>
            <person name="Bakaher N."/>
            <person name="Bovet L."/>
            <person name="Willig A."/>
            <person name="Goepfert S."/>
            <person name="Peitsch M.C."/>
            <person name="Ivanov N.V."/>
        </authorList>
    </citation>
    <scope>NUCLEOTIDE SEQUENCE [LARGE SCALE GENOMIC DNA]</scope>
</reference>
<reference evidence="2" key="2">
    <citation type="submission" date="2025-08" db="UniProtKB">
        <authorList>
            <consortium name="RefSeq"/>
        </authorList>
    </citation>
    <scope>IDENTIFICATION</scope>
    <source>
        <tissue evidence="2">Leaf</tissue>
    </source>
</reference>
<evidence type="ECO:0000313" key="1">
    <source>
        <dbReference type="Proteomes" id="UP000790787"/>
    </source>
</evidence>
<organism evidence="1 2">
    <name type="scientific">Nicotiana tabacum</name>
    <name type="common">Common tobacco</name>
    <dbReference type="NCBI Taxonomy" id="4097"/>
    <lineage>
        <taxon>Eukaryota</taxon>
        <taxon>Viridiplantae</taxon>
        <taxon>Streptophyta</taxon>
        <taxon>Embryophyta</taxon>
        <taxon>Tracheophyta</taxon>
        <taxon>Spermatophyta</taxon>
        <taxon>Magnoliopsida</taxon>
        <taxon>eudicotyledons</taxon>
        <taxon>Gunneridae</taxon>
        <taxon>Pentapetalae</taxon>
        <taxon>asterids</taxon>
        <taxon>lamiids</taxon>
        <taxon>Solanales</taxon>
        <taxon>Solanaceae</taxon>
        <taxon>Nicotianoideae</taxon>
        <taxon>Nicotianeae</taxon>
        <taxon>Nicotiana</taxon>
    </lineage>
</organism>
<proteinExistence type="predicted"/>
<dbReference type="Proteomes" id="UP000790787">
    <property type="component" value="Chromosome 2"/>
</dbReference>
<protein>
    <submittedName>
        <fullName evidence="2">Uncharacterized protein LOC142173825</fullName>
    </submittedName>
</protein>
<gene>
    <name evidence="2" type="primary">LOC142173825</name>
</gene>
<accession>A0AC58TES7</accession>